<reference evidence="2 3" key="1">
    <citation type="submission" date="2015-09" db="EMBL/GenBank/DDBJ databases">
        <title>Draft Genome Sequence of Bradyrhizobium manausense Strain BR 3351T, a Novel Symbiotic Nitrogen-Fixing Alphaproteobacterium Isolated from Brazilian Amazon Rain Forest.</title>
        <authorList>
            <person name="De Araujo J.L."/>
            <person name="Zilli J.E."/>
        </authorList>
    </citation>
    <scope>NUCLEOTIDE SEQUENCE [LARGE SCALE GENOMIC DNA]</scope>
    <source>
        <strain evidence="2 3">BR3351</strain>
    </source>
</reference>
<comment type="caution">
    <text evidence="2">The sequence shown here is derived from an EMBL/GenBank/DDBJ whole genome shotgun (WGS) entry which is preliminary data.</text>
</comment>
<evidence type="ECO:0000256" key="1">
    <source>
        <dbReference type="SAM" id="MobiDB-lite"/>
    </source>
</evidence>
<feature type="region of interest" description="Disordered" evidence="1">
    <location>
        <begin position="1"/>
        <end position="26"/>
    </location>
</feature>
<dbReference type="STRING" id="989370.AOQ71_04530"/>
<proteinExistence type="predicted"/>
<organism evidence="2 3">
    <name type="scientific">Bradyrhizobium manausense</name>
    <dbReference type="NCBI Taxonomy" id="989370"/>
    <lineage>
        <taxon>Bacteria</taxon>
        <taxon>Pseudomonadati</taxon>
        <taxon>Pseudomonadota</taxon>
        <taxon>Alphaproteobacteria</taxon>
        <taxon>Hyphomicrobiales</taxon>
        <taxon>Nitrobacteraceae</taxon>
        <taxon>Bradyrhizobium</taxon>
    </lineage>
</organism>
<name>A0A0R3EAP3_9BRAD</name>
<protein>
    <submittedName>
        <fullName evidence="2">Uncharacterized protein</fullName>
    </submittedName>
</protein>
<dbReference type="AlphaFoldDB" id="A0A0R3EAP3"/>
<dbReference type="RefSeq" id="WP_057742454.1">
    <property type="nucleotide sequence ID" value="NZ_LJYG01000023.1"/>
</dbReference>
<dbReference type="EMBL" id="LJYG01000023">
    <property type="protein sequence ID" value="KRQ16706.1"/>
    <property type="molecule type" value="Genomic_DNA"/>
</dbReference>
<dbReference type="Proteomes" id="UP000051936">
    <property type="component" value="Unassembled WGS sequence"/>
</dbReference>
<sequence length="112" mass="12221">MAGHDERVLETSTGTDQRPESSLEPELENELHRFGLSGDLAAAVLKKDATEVVSFASAVILLPIDFFASSTSRGFDEEILGLGLRHSVQLLRPHGPSQILGETLLSLERFTF</sequence>
<accession>A0A0R3EAP3</accession>
<evidence type="ECO:0000313" key="2">
    <source>
        <dbReference type="EMBL" id="KRQ16706.1"/>
    </source>
</evidence>
<keyword evidence="3" id="KW-1185">Reference proteome</keyword>
<gene>
    <name evidence="2" type="ORF">AOQ71_04530</name>
</gene>
<evidence type="ECO:0000313" key="3">
    <source>
        <dbReference type="Proteomes" id="UP000051936"/>
    </source>
</evidence>